<feature type="signal peptide" evidence="1">
    <location>
        <begin position="1"/>
        <end position="20"/>
    </location>
</feature>
<dbReference type="AlphaFoldDB" id="A0AAE0ZSA5"/>
<name>A0AAE0ZSA5_9GAST</name>
<reference evidence="2" key="1">
    <citation type="journal article" date="2023" name="G3 (Bethesda)">
        <title>A reference genome for the long-term kleptoplast-retaining sea slug Elysia crispata morphotype clarki.</title>
        <authorList>
            <person name="Eastman K.E."/>
            <person name="Pendleton A.L."/>
            <person name="Shaikh M.A."/>
            <person name="Suttiyut T."/>
            <person name="Ogas R."/>
            <person name="Tomko P."/>
            <person name="Gavelis G."/>
            <person name="Widhalm J.R."/>
            <person name="Wisecaver J.H."/>
        </authorList>
    </citation>
    <scope>NUCLEOTIDE SEQUENCE</scope>
    <source>
        <strain evidence="2">ECLA1</strain>
    </source>
</reference>
<organism evidence="2 3">
    <name type="scientific">Elysia crispata</name>
    <name type="common">lettuce slug</name>
    <dbReference type="NCBI Taxonomy" id="231223"/>
    <lineage>
        <taxon>Eukaryota</taxon>
        <taxon>Metazoa</taxon>
        <taxon>Spiralia</taxon>
        <taxon>Lophotrochozoa</taxon>
        <taxon>Mollusca</taxon>
        <taxon>Gastropoda</taxon>
        <taxon>Heterobranchia</taxon>
        <taxon>Euthyneura</taxon>
        <taxon>Panpulmonata</taxon>
        <taxon>Sacoglossa</taxon>
        <taxon>Placobranchoidea</taxon>
        <taxon>Plakobranchidae</taxon>
        <taxon>Elysia</taxon>
    </lineage>
</organism>
<keyword evidence="1" id="KW-0732">Signal</keyword>
<proteinExistence type="predicted"/>
<evidence type="ECO:0000256" key="1">
    <source>
        <dbReference type="SAM" id="SignalP"/>
    </source>
</evidence>
<dbReference type="EMBL" id="JAWDGP010003399">
    <property type="protein sequence ID" value="KAK3774665.1"/>
    <property type="molecule type" value="Genomic_DNA"/>
</dbReference>
<evidence type="ECO:0000313" key="2">
    <source>
        <dbReference type="EMBL" id="KAK3774665.1"/>
    </source>
</evidence>
<comment type="caution">
    <text evidence="2">The sequence shown here is derived from an EMBL/GenBank/DDBJ whole genome shotgun (WGS) entry which is preliminary data.</text>
</comment>
<feature type="chain" id="PRO_5041910877" description="Apple domain-containing protein" evidence="1">
    <location>
        <begin position="21"/>
        <end position="178"/>
    </location>
</feature>
<evidence type="ECO:0000313" key="3">
    <source>
        <dbReference type="Proteomes" id="UP001283361"/>
    </source>
</evidence>
<sequence>MKKSINIIFSAWFLLSPTCGTILKLQEWTWIHEQSLDGLYIATGSLSISLKESLTECFIACHTHSECLSFFTWGVDGSLYCELNSKIFVAFEINNFAIEAVGFRHYKTTQGCPTGFGHRFSKPARMCIHLAAFNDKTYAEATSSCENLTPGAELIVLDTDVKRAEVAKTVVANSDSSF</sequence>
<evidence type="ECO:0008006" key="4">
    <source>
        <dbReference type="Google" id="ProtNLM"/>
    </source>
</evidence>
<dbReference type="Proteomes" id="UP001283361">
    <property type="component" value="Unassembled WGS sequence"/>
</dbReference>
<keyword evidence="3" id="KW-1185">Reference proteome</keyword>
<gene>
    <name evidence="2" type="ORF">RRG08_035092</name>
</gene>
<protein>
    <recommendedName>
        <fullName evidence="4">Apple domain-containing protein</fullName>
    </recommendedName>
</protein>
<accession>A0AAE0ZSA5</accession>